<feature type="chain" id="PRO_5001482043" description="Lipoprotein" evidence="1">
    <location>
        <begin position="22"/>
        <end position="325"/>
    </location>
</feature>
<name>A0A016E600_BACFG</name>
<evidence type="ECO:0008006" key="4">
    <source>
        <dbReference type="Google" id="ProtNLM"/>
    </source>
</evidence>
<evidence type="ECO:0000256" key="1">
    <source>
        <dbReference type="SAM" id="SignalP"/>
    </source>
</evidence>
<keyword evidence="1" id="KW-0732">Signal</keyword>
<evidence type="ECO:0000313" key="2">
    <source>
        <dbReference type="EMBL" id="EXZ72571.1"/>
    </source>
</evidence>
<organism evidence="2 3">
    <name type="scientific">Bacteroides fragilis str. 3976T8</name>
    <dbReference type="NCBI Taxonomy" id="1339314"/>
    <lineage>
        <taxon>Bacteria</taxon>
        <taxon>Pseudomonadati</taxon>
        <taxon>Bacteroidota</taxon>
        <taxon>Bacteroidia</taxon>
        <taxon>Bacteroidales</taxon>
        <taxon>Bacteroidaceae</taxon>
        <taxon>Bacteroides</taxon>
    </lineage>
</organism>
<dbReference type="PROSITE" id="PS51257">
    <property type="entry name" value="PROKAR_LIPOPROTEIN"/>
    <property type="match status" value="1"/>
</dbReference>
<dbReference type="Proteomes" id="UP000020938">
    <property type="component" value="Unassembled WGS sequence"/>
</dbReference>
<dbReference type="AlphaFoldDB" id="A0A016E600"/>
<sequence>MKALFLTVILLVFTSCGNAQVKTKTEKEMKQETAKLEGLIKEELQMVKTYPEKPAYYLQINKTGCRLLVRVDDIPLGYDFVENESESMLYPINDLLLGSGKHTVSIQVYPCIGETEVTKNARVNIKIVHYKKKLVGMPNTIVELDTPEDIGTKKVPIYVDSISFNATLPFDHKRILAEAKDLRKISDLEKKVLAHYNKVRQMMIDGKYYEYHKMRLSTTWVLTDMNYLGEDALRKAYIDEDCLFRFLCKPIDWTALPIENYDMVICGNGKLVYLRRKLELDDVLQIRCYDTEEEKKLSPDMRTVSASKFIALYMPKNSTELFELY</sequence>
<evidence type="ECO:0000313" key="3">
    <source>
        <dbReference type="Proteomes" id="UP000020938"/>
    </source>
</evidence>
<protein>
    <recommendedName>
        <fullName evidence="4">Lipoprotein</fullName>
    </recommendedName>
</protein>
<reference evidence="2 3" key="1">
    <citation type="submission" date="2014-02" db="EMBL/GenBank/DDBJ databases">
        <authorList>
            <person name="Sears C."/>
            <person name="Carroll K."/>
            <person name="Sack B.R."/>
            <person name="Qadri F."/>
            <person name="Myers L.L."/>
            <person name="Chung G.-T."/>
            <person name="Escheverria P."/>
            <person name="Fraser C.M."/>
            <person name="Sadzewicz L."/>
            <person name="Shefchek K.A."/>
            <person name="Tallon L."/>
            <person name="Das S.P."/>
            <person name="Daugherty S."/>
            <person name="Mongodin E.F."/>
        </authorList>
    </citation>
    <scope>NUCLEOTIDE SEQUENCE [LARGE SCALE GENOMIC DNA]</scope>
    <source>
        <strain evidence="2 3">3976T8</strain>
    </source>
</reference>
<dbReference type="EMBL" id="JGDS01000058">
    <property type="protein sequence ID" value="EXZ72571.1"/>
    <property type="molecule type" value="Genomic_DNA"/>
</dbReference>
<dbReference type="RefSeq" id="WP_032598536.1">
    <property type="nucleotide sequence ID" value="NZ_JGDS01000058.1"/>
</dbReference>
<proteinExistence type="predicted"/>
<dbReference type="PATRIC" id="fig|1339314.3.peg.3226"/>
<accession>A0A016E600</accession>
<gene>
    <name evidence="2" type="ORF">M123_3066</name>
</gene>
<feature type="signal peptide" evidence="1">
    <location>
        <begin position="1"/>
        <end position="21"/>
    </location>
</feature>
<comment type="caution">
    <text evidence="2">The sequence shown here is derived from an EMBL/GenBank/DDBJ whole genome shotgun (WGS) entry which is preliminary data.</text>
</comment>